<dbReference type="RefSeq" id="WP_011740061.1">
    <property type="nucleotide sequence ID" value="NC_008611.1"/>
</dbReference>
<dbReference type="AlphaFoldDB" id="A0PQ23"/>
<name>A0PQ23_MYCUA</name>
<dbReference type="SMR" id="A0PQ23"/>
<dbReference type="InterPro" id="IPR002800">
    <property type="entry name" value="Rv2949c-like"/>
</dbReference>
<evidence type="ECO:0000256" key="1">
    <source>
        <dbReference type="SAM" id="MobiDB-lite"/>
    </source>
</evidence>
<reference evidence="2 3" key="1">
    <citation type="journal article" date="2007" name="Genome Res.">
        <title>Reductive evolution and niche adaptation inferred from the genome of Mycobacterium ulcerans, the causative agent of Buruli ulcer.</title>
        <authorList>
            <person name="Stinear T.P."/>
            <person name="Seemann T."/>
            <person name="Pidot S."/>
            <person name="Frigui W."/>
            <person name="Reysset G."/>
            <person name="Garnier T."/>
            <person name="Meurice G."/>
            <person name="Simon D."/>
            <person name="Bouchier C."/>
            <person name="Ma L."/>
            <person name="Tichit M."/>
            <person name="Porter J.L."/>
            <person name="Ryan J."/>
            <person name="Johnson P.D."/>
            <person name="Davies J.K."/>
            <person name="Jenkin G.A."/>
            <person name="Small P.L."/>
            <person name="Jones L.M."/>
            <person name="Tekaia F."/>
            <person name="Laval F."/>
            <person name="Daffe M."/>
            <person name="Parkhill J."/>
            <person name="Cole S.T."/>
        </authorList>
    </citation>
    <scope>NUCLEOTIDE SEQUENCE [LARGE SCALE GENOMIC DNA]</scope>
    <source>
        <strain evidence="2 3">Agy99</strain>
    </source>
</reference>
<dbReference type="Gene3D" id="3.40.1410.10">
    <property type="entry name" value="Chorismate lyase-like"/>
    <property type="match status" value="1"/>
</dbReference>
<dbReference type="GO" id="GO:0016829">
    <property type="term" value="F:lyase activity"/>
    <property type="evidence" value="ECO:0007669"/>
    <property type="project" value="UniProtKB-KW"/>
</dbReference>
<evidence type="ECO:0000313" key="2">
    <source>
        <dbReference type="EMBL" id="ABL04442.1"/>
    </source>
</evidence>
<dbReference type="Proteomes" id="UP000000765">
    <property type="component" value="Chromosome"/>
</dbReference>
<dbReference type="HOGENOM" id="CLU_107938_1_0_11"/>
<dbReference type="Pfam" id="PF01947">
    <property type="entry name" value="Rv2949c-like"/>
    <property type="match status" value="1"/>
</dbReference>
<dbReference type="KEGG" id="mul:MUL_2003"/>
<dbReference type="eggNOG" id="COG3161">
    <property type="taxonomic scope" value="Bacteria"/>
</dbReference>
<sequence>MLAVLPEKREMTECHLSDEEIRKLNRDLRILIATNGTLTRILNVLANDEIVVEIVKQQIQDAAPEMDGCDHSSIGRVLRRDIVLKGRRSGIPFVAAESFIAIDLLPPEIVASLLETHRPIGEVMAASCIETFKEEAKVWAGESPAWLELDRRRNLPPKVVGRQYRVIAEGRPVIIITEYFLRSVFEDNSREEPIRHQRSVGTSARSGRSICT</sequence>
<keyword evidence="2" id="KW-0670">Pyruvate</keyword>
<proteinExistence type="predicted"/>
<feature type="compositionally biased region" description="Polar residues" evidence="1">
    <location>
        <begin position="199"/>
        <end position="212"/>
    </location>
</feature>
<dbReference type="EMBL" id="CP000325">
    <property type="protein sequence ID" value="ABL04442.1"/>
    <property type="molecule type" value="Genomic_DNA"/>
</dbReference>
<organism evidence="2 3">
    <name type="scientific">Mycobacterium ulcerans (strain Agy99)</name>
    <dbReference type="NCBI Taxonomy" id="362242"/>
    <lineage>
        <taxon>Bacteria</taxon>
        <taxon>Bacillati</taxon>
        <taxon>Actinomycetota</taxon>
        <taxon>Actinomycetes</taxon>
        <taxon>Mycobacteriales</taxon>
        <taxon>Mycobacteriaceae</taxon>
        <taxon>Mycobacterium</taxon>
        <taxon>Mycobacterium ulcerans group</taxon>
    </lineage>
</organism>
<dbReference type="SUPFAM" id="SSF64288">
    <property type="entry name" value="Chorismate lyase-like"/>
    <property type="match status" value="1"/>
</dbReference>
<protein>
    <submittedName>
        <fullName evidence="2">Chorismate pyruvate-lyase</fullName>
    </submittedName>
</protein>
<accession>A0PQ23</accession>
<keyword evidence="2" id="KW-0456">Lyase</keyword>
<evidence type="ECO:0000313" key="3">
    <source>
        <dbReference type="Proteomes" id="UP000000765"/>
    </source>
</evidence>
<feature type="region of interest" description="Disordered" evidence="1">
    <location>
        <begin position="192"/>
        <end position="212"/>
    </location>
</feature>
<gene>
    <name evidence="2" type="ordered locus">MUL_2003</name>
</gene>
<dbReference type="InterPro" id="IPR028978">
    <property type="entry name" value="Chorismate_lyase_/UTRA_dom_sf"/>
</dbReference>